<dbReference type="AlphaFoldDB" id="A0A7M7IUH7"/>
<dbReference type="Proteomes" id="UP000002358">
    <property type="component" value="Chromosome 4"/>
</dbReference>
<feature type="region of interest" description="Disordered" evidence="4">
    <location>
        <begin position="337"/>
        <end position="368"/>
    </location>
</feature>
<dbReference type="PANTHER" id="PTHR16516">
    <property type="entry name" value="AGAP007109-PA"/>
    <property type="match status" value="1"/>
</dbReference>
<dbReference type="PANTHER" id="PTHR16516:SF4">
    <property type="entry name" value="C2H2-TYPE DOMAIN-CONTAINING PROTEIN"/>
    <property type="match status" value="1"/>
</dbReference>
<reference evidence="6" key="1">
    <citation type="submission" date="2021-01" db="UniProtKB">
        <authorList>
            <consortium name="EnsemblMetazoa"/>
        </authorList>
    </citation>
    <scope>IDENTIFICATION</scope>
</reference>
<proteinExistence type="predicted"/>
<organism evidence="6 7">
    <name type="scientific">Nasonia vitripennis</name>
    <name type="common">Parasitic wasp</name>
    <dbReference type="NCBI Taxonomy" id="7425"/>
    <lineage>
        <taxon>Eukaryota</taxon>
        <taxon>Metazoa</taxon>
        <taxon>Ecdysozoa</taxon>
        <taxon>Arthropoda</taxon>
        <taxon>Hexapoda</taxon>
        <taxon>Insecta</taxon>
        <taxon>Pterygota</taxon>
        <taxon>Neoptera</taxon>
        <taxon>Endopterygota</taxon>
        <taxon>Hymenoptera</taxon>
        <taxon>Apocrita</taxon>
        <taxon>Proctotrupomorpha</taxon>
        <taxon>Chalcidoidea</taxon>
        <taxon>Pteromalidae</taxon>
        <taxon>Pteromalinae</taxon>
        <taxon>Nasonia</taxon>
    </lineage>
</organism>
<keyword evidence="3" id="KW-0863">Zinc-finger</keyword>
<evidence type="ECO:0000256" key="3">
    <source>
        <dbReference type="PROSITE-ProRule" id="PRU00042"/>
    </source>
</evidence>
<dbReference type="InParanoid" id="A0A7M7IUH7"/>
<feature type="domain" description="C2H2-type" evidence="5">
    <location>
        <begin position="420"/>
        <end position="448"/>
    </location>
</feature>
<accession>A0A7M7IUH7</accession>
<evidence type="ECO:0000256" key="4">
    <source>
        <dbReference type="SAM" id="MobiDB-lite"/>
    </source>
</evidence>
<protein>
    <recommendedName>
        <fullName evidence="5">C2H2-type domain-containing protein</fullName>
    </recommendedName>
</protein>
<evidence type="ECO:0000313" key="7">
    <source>
        <dbReference type="Proteomes" id="UP000002358"/>
    </source>
</evidence>
<dbReference type="InterPro" id="IPR013087">
    <property type="entry name" value="Znf_C2H2_type"/>
</dbReference>
<keyword evidence="2" id="KW-0539">Nucleus</keyword>
<dbReference type="OrthoDB" id="5814089at2759"/>
<keyword evidence="3" id="KW-0862">Zinc</keyword>
<dbReference type="InterPro" id="IPR036236">
    <property type="entry name" value="Znf_C2H2_sf"/>
</dbReference>
<sequence length="509" mass="55687">MTMEERSSGIEDGAPVISTGATITSSNVPSNLKAKACELTTDASYPLQRTSKRSFDVAFLVAPDEKLIKRQTEKLVNLQFCTSRLMSEVSRHQEPIVTEDYNDDSREYEQNDRIPQNMTIKHFENLEASKYKIRRTEDLQAALPPYISPKRRLTPTSADLSPEPPAHLYAGSLRVQKSPSPPGIFQRTLPTRKIFVDENSSERPVDQVLGLPGPRGKSNCDSISCPDRLHGDSRSAFTKVNLAVQRSTLIGVSPSSSSVNFEEGTGSPRSSISPDVVTYQNSLSPPIAPPSNSGSAASPFNPKYTAGFPGKMPYPFLISPESHQSALLDNLKLSQQLAASSQPQPKVPSPKTPVGSGGSSSGSTNFRPELPSAVYPNLPYNPLSAVFPPPIGDALARQPRFLAAGLLPPSFAALALPAQNVCAKCNLSFRMTSDLVYHMRSHHKNESAGEAARRRREEKLRCPVCDESFRERHHLTRHMTAHQDKESDAVVDQVEIKRRSAAATLLHGK</sequence>
<dbReference type="GO" id="GO:0005634">
    <property type="term" value="C:nucleus"/>
    <property type="evidence" value="ECO:0007669"/>
    <property type="project" value="UniProtKB-SubCell"/>
</dbReference>
<dbReference type="FunCoup" id="A0A7M7IUH7">
    <property type="interactions" value="29"/>
</dbReference>
<dbReference type="EnsemblMetazoa" id="XM_016986436">
    <property type="protein sequence ID" value="XP_016841925"/>
    <property type="gene ID" value="LOC100120070"/>
</dbReference>
<dbReference type="Pfam" id="PF00096">
    <property type="entry name" value="zf-C2H2"/>
    <property type="match status" value="1"/>
</dbReference>
<comment type="subcellular location">
    <subcellularLocation>
        <location evidence="1">Nucleus</location>
    </subcellularLocation>
</comment>
<keyword evidence="3" id="KW-0479">Metal-binding</keyword>
<evidence type="ECO:0000259" key="5">
    <source>
        <dbReference type="PROSITE" id="PS50157"/>
    </source>
</evidence>
<dbReference type="SUPFAM" id="SSF57667">
    <property type="entry name" value="beta-beta-alpha zinc fingers"/>
    <property type="match status" value="1"/>
</dbReference>
<dbReference type="KEGG" id="nvi:100120070"/>
<feature type="region of interest" description="Disordered" evidence="4">
    <location>
        <begin position="253"/>
        <end position="298"/>
    </location>
</feature>
<feature type="compositionally biased region" description="Polar residues" evidence="4">
    <location>
        <begin position="267"/>
        <end position="283"/>
    </location>
</feature>
<dbReference type="PROSITE" id="PS00028">
    <property type="entry name" value="ZINC_FINGER_C2H2_1"/>
    <property type="match status" value="2"/>
</dbReference>
<evidence type="ECO:0000313" key="6">
    <source>
        <dbReference type="EnsemblMetazoa" id="XP_016841925"/>
    </source>
</evidence>
<name>A0A7M7IUH7_NASVI</name>
<evidence type="ECO:0000256" key="2">
    <source>
        <dbReference type="ARBA" id="ARBA00023242"/>
    </source>
</evidence>
<dbReference type="SMART" id="SM00355">
    <property type="entry name" value="ZnF_C2H2"/>
    <property type="match status" value="2"/>
</dbReference>
<dbReference type="OMA" id="YKYAPFP"/>
<dbReference type="GO" id="GO:0008270">
    <property type="term" value="F:zinc ion binding"/>
    <property type="evidence" value="ECO:0007669"/>
    <property type="project" value="UniProtKB-KW"/>
</dbReference>
<keyword evidence="7" id="KW-1185">Reference proteome</keyword>
<feature type="region of interest" description="Disordered" evidence="4">
    <location>
        <begin position="200"/>
        <end position="219"/>
    </location>
</feature>
<feature type="region of interest" description="Disordered" evidence="4">
    <location>
        <begin position="1"/>
        <end position="25"/>
    </location>
</feature>
<evidence type="ECO:0000256" key="1">
    <source>
        <dbReference type="ARBA" id="ARBA00004123"/>
    </source>
</evidence>
<dbReference type="InterPro" id="IPR052296">
    <property type="entry name" value="TR-Histone_Methyltrans"/>
</dbReference>
<dbReference type="GO" id="GO:0006355">
    <property type="term" value="P:regulation of DNA-templated transcription"/>
    <property type="evidence" value="ECO:0007669"/>
    <property type="project" value="TreeGrafter"/>
</dbReference>
<gene>
    <name evidence="6" type="primary">100120070</name>
</gene>
<dbReference type="PROSITE" id="PS50157">
    <property type="entry name" value="ZINC_FINGER_C2H2_2"/>
    <property type="match status" value="2"/>
</dbReference>
<feature type="domain" description="C2H2-type" evidence="5">
    <location>
        <begin position="460"/>
        <end position="487"/>
    </location>
</feature>
<dbReference type="Gene3D" id="3.30.160.60">
    <property type="entry name" value="Classic Zinc Finger"/>
    <property type="match status" value="1"/>
</dbReference>